<evidence type="ECO:0000313" key="1">
    <source>
        <dbReference type="EMBL" id="KKL87273.1"/>
    </source>
</evidence>
<accession>A0A0F9FM02</accession>
<dbReference type="AlphaFoldDB" id="A0A0F9FM02"/>
<dbReference type="EMBL" id="LAZR01020879">
    <property type="protein sequence ID" value="KKL87273.1"/>
    <property type="molecule type" value="Genomic_DNA"/>
</dbReference>
<protein>
    <submittedName>
        <fullName evidence="1">Uncharacterized protein</fullName>
    </submittedName>
</protein>
<comment type="caution">
    <text evidence="1">The sequence shown here is derived from an EMBL/GenBank/DDBJ whole genome shotgun (WGS) entry which is preliminary data.</text>
</comment>
<gene>
    <name evidence="1" type="ORF">LCGC14_1936380</name>
</gene>
<name>A0A0F9FM02_9ZZZZ</name>
<proteinExistence type="predicted"/>
<organism evidence="1">
    <name type="scientific">marine sediment metagenome</name>
    <dbReference type="NCBI Taxonomy" id="412755"/>
    <lineage>
        <taxon>unclassified sequences</taxon>
        <taxon>metagenomes</taxon>
        <taxon>ecological metagenomes</taxon>
    </lineage>
</organism>
<sequence>MDRQMYLIFHYYDEEEDGPRKRAVSLYFLTQNGGNLSRTSMGREVLWNINQAPPHSIDISAREMTWEEAQQFNKNYS</sequence>
<reference evidence="1" key="1">
    <citation type="journal article" date="2015" name="Nature">
        <title>Complex archaea that bridge the gap between prokaryotes and eukaryotes.</title>
        <authorList>
            <person name="Spang A."/>
            <person name="Saw J.H."/>
            <person name="Jorgensen S.L."/>
            <person name="Zaremba-Niedzwiedzka K."/>
            <person name="Martijn J."/>
            <person name="Lind A.E."/>
            <person name="van Eijk R."/>
            <person name="Schleper C."/>
            <person name="Guy L."/>
            <person name="Ettema T.J."/>
        </authorList>
    </citation>
    <scope>NUCLEOTIDE SEQUENCE</scope>
</reference>